<dbReference type="InterPro" id="IPR035906">
    <property type="entry name" value="MetI-like_sf"/>
</dbReference>
<evidence type="ECO:0000256" key="8">
    <source>
        <dbReference type="RuleBase" id="RU363032"/>
    </source>
</evidence>
<evidence type="ECO:0000256" key="2">
    <source>
        <dbReference type="ARBA" id="ARBA00007069"/>
    </source>
</evidence>
<dbReference type="PANTHER" id="PTHR43848:SF2">
    <property type="entry name" value="PUTRESCINE TRANSPORT SYSTEM PERMEASE PROTEIN POTI"/>
    <property type="match status" value="1"/>
</dbReference>
<keyword evidence="7 8" id="KW-0472">Membrane</keyword>
<evidence type="ECO:0000313" key="10">
    <source>
        <dbReference type="EMBL" id="OAM87650.1"/>
    </source>
</evidence>
<sequence>MIVSRTQKAGFSLYAGLILLLFYFPLFCIVVASLSKKRYFAFPYPAEDLTLKWYDAAVRSPQVAEFVGISLKIAALTTVCSLVIGFFAALAYARYAWRGRKTFQRLVLLPLFFPQSVLGLALLMWFNFLDITPSWWTAVISHTVWIAPITTLIMSIQAYGLDDSLEEAARDMGATRGQILRMITLPLLAPGMVSAACFAILLSWGNFALSLYTTGPDSALPEWLYARMTSGYQPIVPAVGAISVLGAIVLVVALFGIIHWTTRKNRRAAAR</sequence>
<accession>A0A178ICD6</accession>
<dbReference type="STRING" id="1184151.AW736_22325"/>
<dbReference type="InterPro" id="IPR051789">
    <property type="entry name" value="Bact_Polyamine_Transport"/>
</dbReference>
<feature type="transmembrane region" description="Helical" evidence="8">
    <location>
        <begin position="235"/>
        <end position="258"/>
    </location>
</feature>
<keyword evidence="11" id="KW-1185">Reference proteome</keyword>
<name>A0A178ICD6_9BACT</name>
<keyword evidence="3 8" id="KW-0813">Transport</keyword>
<dbReference type="GO" id="GO:0005886">
    <property type="term" value="C:plasma membrane"/>
    <property type="evidence" value="ECO:0007669"/>
    <property type="project" value="UniProtKB-SubCell"/>
</dbReference>
<evidence type="ECO:0000259" key="9">
    <source>
        <dbReference type="PROSITE" id="PS50928"/>
    </source>
</evidence>
<dbReference type="PROSITE" id="PS50928">
    <property type="entry name" value="ABC_TM1"/>
    <property type="match status" value="1"/>
</dbReference>
<gene>
    <name evidence="10" type="ORF">AW736_22325</name>
</gene>
<dbReference type="AlphaFoldDB" id="A0A178ICD6"/>
<dbReference type="EMBL" id="LRRQ01000167">
    <property type="protein sequence ID" value="OAM87650.1"/>
    <property type="molecule type" value="Genomic_DNA"/>
</dbReference>
<evidence type="ECO:0000256" key="6">
    <source>
        <dbReference type="ARBA" id="ARBA00022989"/>
    </source>
</evidence>
<dbReference type="Gene3D" id="1.10.3720.10">
    <property type="entry name" value="MetI-like"/>
    <property type="match status" value="1"/>
</dbReference>
<dbReference type="InterPro" id="IPR000515">
    <property type="entry name" value="MetI-like"/>
</dbReference>
<feature type="transmembrane region" description="Helical" evidence="8">
    <location>
        <begin position="73"/>
        <end position="95"/>
    </location>
</feature>
<evidence type="ECO:0000256" key="1">
    <source>
        <dbReference type="ARBA" id="ARBA00004651"/>
    </source>
</evidence>
<dbReference type="RefSeq" id="WP_068772519.1">
    <property type="nucleotide sequence ID" value="NZ_CP109796.1"/>
</dbReference>
<evidence type="ECO:0000256" key="4">
    <source>
        <dbReference type="ARBA" id="ARBA00022475"/>
    </source>
</evidence>
<reference evidence="10 11" key="1">
    <citation type="submission" date="2016-01" db="EMBL/GenBank/DDBJ databases">
        <title>High potential of lignocellulose degradation of a new Verrucomicrobia species.</title>
        <authorList>
            <person name="Wang Y."/>
            <person name="Shi Y."/>
            <person name="Qiu Z."/>
            <person name="Liu S."/>
            <person name="Yang H."/>
        </authorList>
    </citation>
    <scope>NUCLEOTIDE SEQUENCE [LARGE SCALE GENOMIC DNA]</scope>
    <source>
        <strain evidence="10 11">TSB47</strain>
    </source>
</reference>
<dbReference type="PANTHER" id="PTHR43848">
    <property type="entry name" value="PUTRESCINE TRANSPORT SYSTEM PERMEASE PROTEIN POTI"/>
    <property type="match status" value="1"/>
</dbReference>
<evidence type="ECO:0000313" key="11">
    <source>
        <dbReference type="Proteomes" id="UP000078486"/>
    </source>
</evidence>
<dbReference type="OrthoDB" id="9782004at2"/>
<feature type="transmembrane region" description="Helical" evidence="8">
    <location>
        <begin position="182"/>
        <end position="204"/>
    </location>
</feature>
<dbReference type="CDD" id="cd06261">
    <property type="entry name" value="TM_PBP2"/>
    <property type="match status" value="1"/>
</dbReference>
<dbReference type="Proteomes" id="UP000078486">
    <property type="component" value="Unassembled WGS sequence"/>
</dbReference>
<evidence type="ECO:0000256" key="5">
    <source>
        <dbReference type="ARBA" id="ARBA00022692"/>
    </source>
</evidence>
<dbReference type="Pfam" id="PF00528">
    <property type="entry name" value="BPD_transp_1"/>
    <property type="match status" value="1"/>
</dbReference>
<feature type="transmembrane region" description="Helical" evidence="8">
    <location>
        <begin position="12"/>
        <end position="34"/>
    </location>
</feature>
<comment type="subcellular location">
    <subcellularLocation>
        <location evidence="1 8">Cell membrane</location>
        <topology evidence="1 8">Multi-pass membrane protein</topology>
    </subcellularLocation>
</comment>
<proteinExistence type="inferred from homology"/>
<organism evidence="10 11">
    <name type="scientific">Termitidicoccus mucosus</name>
    <dbReference type="NCBI Taxonomy" id="1184151"/>
    <lineage>
        <taxon>Bacteria</taxon>
        <taxon>Pseudomonadati</taxon>
        <taxon>Verrucomicrobiota</taxon>
        <taxon>Opitutia</taxon>
        <taxon>Opitutales</taxon>
        <taxon>Opitutaceae</taxon>
        <taxon>Termitidicoccus</taxon>
    </lineage>
</organism>
<comment type="similarity">
    <text evidence="2">Belongs to the binding-protein-dependent transport system permease family. CysTW subfamily.</text>
</comment>
<keyword evidence="4" id="KW-1003">Cell membrane</keyword>
<dbReference type="GO" id="GO:0055085">
    <property type="term" value="P:transmembrane transport"/>
    <property type="evidence" value="ECO:0007669"/>
    <property type="project" value="InterPro"/>
</dbReference>
<feature type="transmembrane region" description="Helical" evidence="8">
    <location>
        <begin position="107"/>
        <end position="129"/>
    </location>
</feature>
<feature type="domain" description="ABC transmembrane type-1" evidence="9">
    <location>
        <begin position="67"/>
        <end position="254"/>
    </location>
</feature>
<protein>
    <submittedName>
        <fullName evidence="10">Spermidine/putrescine ABC transporter permease</fullName>
    </submittedName>
</protein>
<keyword evidence="6 8" id="KW-1133">Transmembrane helix</keyword>
<dbReference type="SUPFAM" id="SSF161098">
    <property type="entry name" value="MetI-like"/>
    <property type="match status" value="1"/>
</dbReference>
<comment type="caution">
    <text evidence="10">The sequence shown here is derived from an EMBL/GenBank/DDBJ whole genome shotgun (WGS) entry which is preliminary data.</text>
</comment>
<feature type="transmembrane region" description="Helical" evidence="8">
    <location>
        <begin position="135"/>
        <end position="161"/>
    </location>
</feature>
<evidence type="ECO:0000256" key="7">
    <source>
        <dbReference type="ARBA" id="ARBA00023136"/>
    </source>
</evidence>
<evidence type="ECO:0000256" key="3">
    <source>
        <dbReference type="ARBA" id="ARBA00022448"/>
    </source>
</evidence>
<keyword evidence="5 8" id="KW-0812">Transmembrane</keyword>